<dbReference type="PANTHER" id="PTHR24113:SF15">
    <property type="entry name" value="NACHT DOMAIN-CONTAINING PROTEIN"/>
    <property type="match status" value="1"/>
</dbReference>
<dbReference type="InterPro" id="IPR001611">
    <property type="entry name" value="Leu-rich_rpt"/>
</dbReference>
<organism evidence="1 2">
    <name type="scientific">Paramuricea clavata</name>
    <name type="common">Red gorgonian</name>
    <name type="synonym">Violescent sea-whip</name>
    <dbReference type="NCBI Taxonomy" id="317549"/>
    <lineage>
        <taxon>Eukaryota</taxon>
        <taxon>Metazoa</taxon>
        <taxon>Cnidaria</taxon>
        <taxon>Anthozoa</taxon>
        <taxon>Octocorallia</taxon>
        <taxon>Malacalcyonacea</taxon>
        <taxon>Plexauridae</taxon>
        <taxon>Paramuricea</taxon>
    </lineage>
</organism>
<dbReference type="PANTHER" id="PTHR24113">
    <property type="entry name" value="RAN GTPASE-ACTIVATING PROTEIN 1"/>
    <property type="match status" value="1"/>
</dbReference>
<dbReference type="Pfam" id="PF13516">
    <property type="entry name" value="LRR_6"/>
    <property type="match status" value="6"/>
</dbReference>
<reference evidence="1" key="1">
    <citation type="submission" date="2020-04" db="EMBL/GenBank/DDBJ databases">
        <authorList>
            <person name="Alioto T."/>
            <person name="Alioto T."/>
            <person name="Gomez Garrido J."/>
        </authorList>
    </citation>
    <scope>NUCLEOTIDE SEQUENCE</scope>
    <source>
        <strain evidence="1">A484AB</strain>
    </source>
</reference>
<dbReference type="InterPro" id="IPR027038">
    <property type="entry name" value="RanGap"/>
</dbReference>
<accession>A0A6S7HYC7</accession>
<dbReference type="EMBL" id="CACRXK020006500">
    <property type="protein sequence ID" value="CAB4009579.1"/>
    <property type="molecule type" value="Genomic_DNA"/>
</dbReference>
<dbReference type="GO" id="GO:0006913">
    <property type="term" value="P:nucleocytoplasmic transport"/>
    <property type="evidence" value="ECO:0007669"/>
    <property type="project" value="TreeGrafter"/>
</dbReference>
<dbReference type="GO" id="GO:0005829">
    <property type="term" value="C:cytosol"/>
    <property type="evidence" value="ECO:0007669"/>
    <property type="project" value="TreeGrafter"/>
</dbReference>
<dbReference type="SMART" id="SM00367">
    <property type="entry name" value="LRR_CC"/>
    <property type="match status" value="8"/>
</dbReference>
<comment type="caution">
    <text evidence="1">The sequence shown here is derived from an EMBL/GenBank/DDBJ whole genome shotgun (WGS) entry which is preliminary data.</text>
</comment>
<feature type="non-terminal residue" evidence="1">
    <location>
        <position position="1093"/>
    </location>
</feature>
<dbReference type="GO" id="GO:0031267">
    <property type="term" value="F:small GTPase binding"/>
    <property type="evidence" value="ECO:0007669"/>
    <property type="project" value="TreeGrafter"/>
</dbReference>
<dbReference type="SUPFAM" id="SSF52058">
    <property type="entry name" value="L domain-like"/>
    <property type="match status" value="1"/>
</dbReference>
<keyword evidence="2" id="KW-1185">Reference proteome</keyword>
<dbReference type="SMART" id="SM00368">
    <property type="entry name" value="LRR_RI"/>
    <property type="match status" value="15"/>
</dbReference>
<dbReference type="SUPFAM" id="SSF52047">
    <property type="entry name" value="RNI-like"/>
    <property type="match status" value="3"/>
</dbReference>
<dbReference type="AlphaFoldDB" id="A0A6S7HYC7"/>
<name>A0A6S7HYC7_PARCT</name>
<evidence type="ECO:0000313" key="2">
    <source>
        <dbReference type="Proteomes" id="UP001152795"/>
    </source>
</evidence>
<dbReference type="GO" id="GO:0048471">
    <property type="term" value="C:perinuclear region of cytoplasm"/>
    <property type="evidence" value="ECO:0007669"/>
    <property type="project" value="TreeGrafter"/>
</dbReference>
<protein>
    <submittedName>
        <fullName evidence="1">NLR family CARD domain-containing 3-like</fullName>
    </submittedName>
</protein>
<gene>
    <name evidence="1" type="ORF">PACLA_8A061938</name>
</gene>
<sequence length="1093" mass="122051">MIDEFLENVESTKKLELSLGVLGNDALLKKLKESTINIHTVEIQSTCKVHHVLRKYSLPSCLEVVRINENDLDFEDISALVRSLSSVNYGLHELDLSRSKFRESSTGSFFAFIWRVLINCKDLRILILTNNGLTEHEITCLITTFDSMKNIKILNVSKNNLTETQANDILQKHGQAKSIVSLDLSQNAIQGNRIIIGICQLQSLEELNISRNYIRFFPLPNLEEKCNKFSENTKIISLASNHMTPDDICKFCSLIRSDLLKLDLDFNHVGNSIWSLCSLGLSIKHLKVLSLANTDICGDVVGLANLLSSVGELEELNLSSNNLMANDFRVLQSPLSDLIQLKKLNLSSNPEGISALLQWILPLLKYLEELRLSNTHLNSDDLSNICYSLASLSSLKYLDLSMNAIGSDGLRALANILKEFPLLEGLDISRACIKEDDISILCKGLVPLEKVRYLNMSGNRIDLDVLDDDLFLPPTLEELIFSDIITHGEKLFAKMKQLKNLRKLHLNQLRLRAYSDVEVLAAVLLSFPKLRELSLADITVSDLKCAVRSLGDIKKIDLTGIKLLDERALVDMLSCLLYLEELVLTDMNVANMDCERFFSAVKLLTHLRKLNLGGVKIRDEKAWFDMLSSLLILEEIVFPNVGLMNTDCMTAYFSSLESLRYLKNLDLQCTKIRKPGVEALALVLPSLQLLEKLVLGGINFDDGCQKQLFAALGKLKYLKELDLCYTRITQTGAEALALVLPSLQLLEKLDLGKNDFVDGCKNTLFSALGKLKYLKELNLSCTRITQTAAEALADVLQSLLLLEKLVLGRINFDGGCQKQLFAALGKLKYLKKLDLCYTRITQTGAEALADVLPSLQLLEKLVLGGINFDDGCQKQLFAALGKLKYLKELDLCYTRVTQTGVEALADVLPSLQLLEKLDLGKIDFDDGCQKQLFSALRKLKYLKELDLCYTRITQTGAEALADVLPSLQLLEKLDLGKIDFDDGCQKQLFSALGKLKYLKELHLCYTRITQTGAEALADVLTSLQLLEKLELGEINFGDGCQKQLLAALGKLKYLKGLSLCWTAITQTGAEALAEVLPSLQLLEKLKLHPFKMK</sequence>
<dbReference type="InterPro" id="IPR032675">
    <property type="entry name" value="LRR_dom_sf"/>
</dbReference>
<dbReference type="GO" id="GO:0005096">
    <property type="term" value="F:GTPase activator activity"/>
    <property type="evidence" value="ECO:0007669"/>
    <property type="project" value="InterPro"/>
</dbReference>
<proteinExistence type="predicted"/>
<dbReference type="SMART" id="SM00369">
    <property type="entry name" value="LRR_TYP"/>
    <property type="match status" value="5"/>
</dbReference>
<dbReference type="OrthoDB" id="446944at2759"/>
<dbReference type="GO" id="GO:0005634">
    <property type="term" value="C:nucleus"/>
    <property type="evidence" value="ECO:0007669"/>
    <property type="project" value="TreeGrafter"/>
</dbReference>
<evidence type="ECO:0000313" key="1">
    <source>
        <dbReference type="EMBL" id="CAB4009579.1"/>
    </source>
</evidence>
<dbReference type="InterPro" id="IPR006553">
    <property type="entry name" value="Leu-rich_rpt_Cys-con_subtyp"/>
</dbReference>
<dbReference type="Gene3D" id="3.80.10.10">
    <property type="entry name" value="Ribonuclease Inhibitor"/>
    <property type="match status" value="6"/>
</dbReference>
<dbReference type="InterPro" id="IPR003591">
    <property type="entry name" value="Leu-rich_rpt_typical-subtyp"/>
</dbReference>
<dbReference type="Proteomes" id="UP001152795">
    <property type="component" value="Unassembled WGS sequence"/>
</dbReference>